<dbReference type="PROSITE" id="PS51688">
    <property type="entry name" value="ICA"/>
    <property type="match status" value="1"/>
</dbReference>
<protein>
    <recommendedName>
        <fullName evidence="2">Peptidase S74 domain-containing protein</fullName>
    </recommendedName>
</protein>
<dbReference type="InterPro" id="IPR030392">
    <property type="entry name" value="S74_ICA"/>
</dbReference>
<evidence type="ECO:0000256" key="1">
    <source>
        <dbReference type="SAM" id="Coils"/>
    </source>
</evidence>
<dbReference type="EMBL" id="NUTL01000009">
    <property type="protein sequence ID" value="PHF04284.1"/>
    <property type="molecule type" value="Genomic_DNA"/>
</dbReference>
<evidence type="ECO:0000313" key="4">
    <source>
        <dbReference type="Proteomes" id="UP000221918"/>
    </source>
</evidence>
<feature type="domain" description="Peptidase S74" evidence="2">
    <location>
        <begin position="312"/>
        <end position="426"/>
    </location>
</feature>
<feature type="coiled-coil region" evidence="1">
    <location>
        <begin position="419"/>
        <end position="453"/>
    </location>
</feature>
<gene>
    <name evidence="3" type="ORF">COF81_02075</name>
</gene>
<evidence type="ECO:0000259" key="2">
    <source>
        <dbReference type="PROSITE" id="PS51688"/>
    </source>
</evidence>
<keyword evidence="1" id="KW-0175">Coiled coil</keyword>
<proteinExistence type="predicted"/>
<reference evidence="3 4" key="1">
    <citation type="submission" date="2017-09" db="EMBL/GenBank/DDBJ databases">
        <title>Large-scale bioinformatics analysis of Bacillus genomes uncovers conserved roles of natural products in bacterial physiology.</title>
        <authorList>
            <consortium name="Agbiome Team Llc"/>
            <person name="Bleich R.M."/>
            <person name="Grubbs K.J."/>
            <person name="Santa Maria K.C."/>
            <person name="Allen S.E."/>
            <person name="Farag S."/>
            <person name="Shank E.A."/>
            <person name="Bowers A."/>
        </authorList>
    </citation>
    <scope>NUCLEOTIDE SEQUENCE [LARGE SCALE GENOMIC DNA]</scope>
    <source>
        <strain evidence="3 4">AFS037265</strain>
    </source>
</reference>
<organism evidence="3 4">
    <name type="scientific">Bacillus pseudomycoides</name>
    <dbReference type="NCBI Taxonomy" id="64104"/>
    <lineage>
        <taxon>Bacteria</taxon>
        <taxon>Bacillati</taxon>
        <taxon>Bacillota</taxon>
        <taxon>Bacilli</taxon>
        <taxon>Bacillales</taxon>
        <taxon>Bacillaceae</taxon>
        <taxon>Bacillus</taxon>
        <taxon>Bacillus cereus group</taxon>
    </lineage>
</organism>
<sequence>MYTQKQADGKFGEKAIVDRHESEIKLNSQNISLKVDANGVIGAINLSSEAATIQAKKIYLDGYVEAKHIRSGSLKGVVIMTEDPTSANNHMRLEKQDLTLHGTGQARGYFGFVPAPTGQFREALVLGADYTNATNTQNGALVIEHTTPNAINFSSSVARIGVYDGVNKTDMSSFLAFERYDNWMKLWSKGQMSIHGYGMIDINADGTSLLKLRGGNQMQLISGSGHWQFAPTDGDVTKITSDLYDDGDKVQFSMGYKAIKTYRSAGYSQYGFYFMSGLDSTSYASINAHDVWVANNSTVTNKLTYKTYEQTSTRDIKTAIKDIKLDPLETLMQMKPRQYIFKSDLNKLYEMREKAKEEGSDKVITTDDIFQQYGFIVDELPSVFHGEGGNTVSPYTISTINIAATQQIKRKQDVHGTEIEALKATSLAQEKKIQEQEDRLTQLEAFVQQLLAN</sequence>
<accession>A0ABD6TD09</accession>
<name>A0ABD6TD09_9BACI</name>
<dbReference type="RefSeq" id="WP_003203810.1">
    <property type="nucleotide sequence ID" value="NZ_CM000743.1"/>
</dbReference>
<dbReference type="Proteomes" id="UP000221918">
    <property type="component" value="Unassembled WGS sequence"/>
</dbReference>
<dbReference type="AlphaFoldDB" id="A0ABD6TD09"/>
<comment type="caution">
    <text evidence="3">The sequence shown here is derived from an EMBL/GenBank/DDBJ whole genome shotgun (WGS) entry which is preliminary data.</text>
</comment>
<evidence type="ECO:0000313" key="3">
    <source>
        <dbReference type="EMBL" id="PHF04284.1"/>
    </source>
</evidence>